<feature type="transmembrane region" description="Helical" evidence="6">
    <location>
        <begin position="187"/>
        <end position="211"/>
    </location>
</feature>
<feature type="transmembrane region" description="Helical" evidence="6">
    <location>
        <begin position="120"/>
        <end position="142"/>
    </location>
</feature>
<organism evidence="9 10">
    <name type="scientific">Silvibacterium bohemicum</name>
    <dbReference type="NCBI Taxonomy" id="1577686"/>
    <lineage>
        <taxon>Bacteria</taxon>
        <taxon>Pseudomonadati</taxon>
        <taxon>Acidobacteriota</taxon>
        <taxon>Terriglobia</taxon>
        <taxon>Terriglobales</taxon>
        <taxon>Acidobacteriaceae</taxon>
        <taxon>Silvibacterium</taxon>
    </lineage>
</organism>
<evidence type="ECO:0000256" key="1">
    <source>
        <dbReference type="ARBA" id="ARBA00022617"/>
    </source>
</evidence>
<keyword evidence="6" id="KW-1133">Transmembrane helix</keyword>
<dbReference type="RefSeq" id="WP_050058246.1">
    <property type="nucleotide sequence ID" value="NZ_JACHEK010000009.1"/>
</dbReference>
<dbReference type="GO" id="GO:0046872">
    <property type="term" value="F:metal ion binding"/>
    <property type="evidence" value="ECO:0007669"/>
    <property type="project" value="UniProtKB-KW"/>
</dbReference>
<proteinExistence type="predicted"/>
<dbReference type="GO" id="GO:0022904">
    <property type="term" value="P:respiratory electron transport chain"/>
    <property type="evidence" value="ECO:0007669"/>
    <property type="project" value="InterPro"/>
</dbReference>
<dbReference type="InterPro" id="IPR027387">
    <property type="entry name" value="Cytb/b6-like_sf"/>
</dbReference>
<comment type="caution">
    <text evidence="9">The sequence shown here is derived from an EMBL/GenBank/DDBJ whole genome shotgun (WGS) entry which is preliminary data.</text>
</comment>
<dbReference type="SUPFAM" id="SSF81648">
    <property type="entry name" value="a domain/subunit of cytochrome bc1 complex (Ubiquinol-cytochrome c reductase)"/>
    <property type="match status" value="1"/>
</dbReference>
<dbReference type="InterPro" id="IPR036150">
    <property type="entry name" value="Cyt_b/b6_C_sf"/>
</dbReference>
<dbReference type="Gene3D" id="1.10.760.10">
    <property type="entry name" value="Cytochrome c-like domain"/>
    <property type="match status" value="1"/>
</dbReference>
<keyword evidence="6" id="KW-0472">Membrane</keyword>
<keyword evidence="2 4" id="KW-0479">Metal-binding</keyword>
<feature type="domain" description="Cytochrome b/b6 N-terminal region profile" evidence="7">
    <location>
        <begin position="7"/>
        <end position="219"/>
    </location>
</feature>
<name>A0A841JY98_9BACT</name>
<feature type="transmembrane region" description="Helical" evidence="6">
    <location>
        <begin position="344"/>
        <end position="363"/>
    </location>
</feature>
<feature type="transmembrane region" description="Helical" evidence="6">
    <location>
        <begin position="92"/>
        <end position="113"/>
    </location>
</feature>
<evidence type="ECO:0000256" key="4">
    <source>
        <dbReference type="PROSITE-ProRule" id="PRU00433"/>
    </source>
</evidence>
<sequence>MHWLKDTYNWLERRIQLEGPVKDAILHPVPKNTASWWYVFGSAAFTLLLLQVVTGILLAIVYVPSGAEAWSSLQILNHQLPLGWFLRAMHGWGSNFMVAVVLIHMAQVFFFGAYKFPRELTWILGVFMLLMTLGMAFTGQVLRFDQDSYWGLGIGASIASRVPLIGAPLVHIMLGGPIIAGATLTRFFALHVFVIPGMLLAFTGLHVWMVLKLGVNEWPMPGRPVNRKTYIKEYHDLAHNDGIPFVPGAFWKDLVFSGAILAAVAVCAAVFGPYGPTGQPDPTIIQTVPKPDFFFLWLYSVLSYLPANLETPFLLIAPVLGIAVLLALPFYAGEGEKSWHRRPVAVMVLALVAVSWGTLTHLATFTPWSPVMNAWSGATVPAKFVHNLSPTERQGAVVFQSKQCRNCHALGGEGGQRGPALDTVATRLTEDQLIRQVVQGGGNMPAYGTSLSPPEVTALVRFLTTLHPVGQPGATDASRADAETNSPPVKAQAH</sequence>
<evidence type="ECO:0000256" key="2">
    <source>
        <dbReference type="ARBA" id="ARBA00022723"/>
    </source>
</evidence>
<keyword evidence="6" id="KW-0812">Transmembrane</keyword>
<dbReference type="Proteomes" id="UP000538666">
    <property type="component" value="Unassembled WGS sequence"/>
</dbReference>
<dbReference type="SUPFAM" id="SSF81342">
    <property type="entry name" value="Transmembrane di-heme cytochromes"/>
    <property type="match status" value="1"/>
</dbReference>
<keyword evidence="3 4" id="KW-0408">Iron</keyword>
<dbReference type="InterPro" id="IPR005797">
    <property type="entry name" value="Cyt_b/b6_N"/>
</dbReference>
<feature type="transmembrane region" description="Helical" evidence="6">
    <location>
        <begin position="36"/>
        <end position="63"/>
    </location>
</feature>
<evidence type="ECO:0000256" key="3">
    <source>
        <dbReference type="ARBA" id="ARBA00023004"/>
    </source>
</evidence>
<dbReference type="GO" id="GO:0009055">
    <property type="term" value="F:electron transfer activity"/>
    <property type="evidence" value="ECO:0007669"/>
    <property type="project" value="InterPro"/>
</dbReference>
<evidence type="ECO:0000259" key="8">
    <source>
        <dbReference type="PROSITE" id="PS51007"/>
    </source>
</evidence>
<dbReference type="PANTHER" id="PTHR19271:SF16">
    <property type="entry name" value="CYTOCHROME B"/>
    <property type="match status" value="1"/>
</dbReference>
<feature type="transmembrane region" description="Helical" evidence="6">
    <location>
        <begin position="313"/>
        <end position="332"/>
    </location>
</feature>
<dbReference type="OrthoDB" id="9804503at2"/>
<evidence type="ECO:0000313" key="10">
    <source>
        <dbReference type="Proteomes" id="UP000538666"/>
    </source>
</evidence>
<dbReference type="PANTHER" id="PTHR19271">
    <property type="entry name" value="CYTOCHROME B"/>
    <property type="match status" value="1"/>
</dbReference>
<dbReference type="AlphaFoldDB" id="A0A841JY98"/>
<protein>
    <submittedName>
        <fullName evidence="9">Ubiquinol-cytochrome c reductase cytochrome b subunit</fullName>
    </submittedName>
</protein>
<dbReference type="GO" id="GO:0020037">
    <property type="term" value="F:heme binding"/>
    <property type="evidence" value="ECO:0007669"/>
    <property type="project" value="InterPro"/>
</dbReference>
<gene>
    <name evidence="9" type="ORF">HNQ77_004278</name>
</gene>
<keyword evidence="10" id="KW-1185">Reference proteome</keyword>
<feature type="transmembrane region" description="Helical" evidence="6">
    <location>
        <begin position="162"/>
        <end position="180"/>
    </location>
</feature>
<dbReference type="GO" id="GO:0016020">
    <property type="term" value="C:membrane"/>
    <property type="evidence" value="ECO:0007669"/>
    <property type="project" value="InterPro"/>
</dbReference>
<dbReference type="Pfam" id="PF00033">
    <property type="entry name" value="Cytochrome_B"/>
    <property type="match status" value="1"/>
</dbReference>
<keyword evidence="1 4" id="KW-0349">Heme</keyword>
<reference evidence="9 10" key="1">
    <citation type="submission" date="2020-08" db="EMBL/GenBank/DDBJ databases">
        <title>Genomic Encyclopedia of Type Strains, Phase IV (KMG-IV): sequencing the most valuable type-strain genomes for metagenomic binning, comparative biology and taxonomic classification.</title>
        <authorList>
            <person name="Goeker M."/>
        </authorList>
    </citation>
    <scope>NUCLEOTIDE SEQUENCE [LARGE SCALE GENOMIC DNA]</scope>
    <source>
        <strain evidence="9 10">DSM 103733</strain>
    </source>
</reference>
<dbReference type="InterPro" id="IPR009056">
    <property type="entry name" value="Cyt_c-like_dom"/>
</dbReference>
<accession>A0A841JY98</accession>
<dbReference type="PROSITE" id="PS51007">
    <property type="entry name" value="CYTC"/>
    <property type="match status" value="1"/>
</dbReference>
<dbReference type="EMBL" id="JACHEK010000009">
    <property type="protein sequence ID" value="MBB6146306.1"/>
    <property type="molecule type" value="Genomic_DNA"/>
</dbReference>
<evidence type="ECO:0000256" key="6">
    <source>
        <dbReference type="SAM" id="Phobius"/>
    </source>
</evidence>
<dbReference type="GO" id="GO:0016491">
    <property type="term" value="F:oxidoreductase activity"/>
    <property type="evidence" value="ECO:0007669"/>
    <property type="project" value="InterPro"/>
</dbReference>
<evidence type="ECO:0000259" key="7">
    <source>
        <dbReference type="PROSITE" id="PS51002"/>
    </source>
</evidence>
<dbReference type="PROSITE" id="PS51002">
    <property type="entry name" value="CYTB_NTER"/>
    <property type="match status" value="1"/>
</dbReference>
<dbReference type="InterPro" id="IPR016174">
    <property type="entry name" value="Di-haem_cyt_TM"/>
</dbReference>
<dbReference type="Gene3D" id="1.20.810.10">
    <property type="entry name" value="Cytochrome Bc1 Complex, Chain C"/>
    <property type="match status" value="1"/>
</dbReference>
<dbReference type="InterPro" id="IPR036909">
    <property type="entry name" value="Cyt_c-like_dom_sf"/>
</dbReference>
<evidence type="ECO:0000313" key="9">
    <source>
        <dbReference type="EMBL" id="MBB6146306.1"/>
    </source>
</evidence>
<feature type="domain" description="Cytochrome c" evidence="8">
    <location>
        <begin position="390"/>
        <end position="467"/>
    </location>
</feature>
<dbReference type="SUPFAM" id="SSF46626">
    <property type="entry name" value="Cytochrome c"/>
    <property type="match status" value="1"/>
</dbReference>
<feature type="transmembrane region" description="Helical" evidence="6">
    <location>
        <begin position="254"/>
        <end position="275"/>
    </location>
</feature>
<feature type="region of interest" description="Disordered" evidence="5">
    <location>
        <begin position="470"/>
        <end position="494"/>
    </location>
</feature>
<evidence type="ECO:0000256" key="5">
    <source>
        <dbReference type="SAM" id="MobiDB-lite"/>
    </source>
</evidence>
<dbReference type="Pfam" id="PF13442">
    <property type="entry name" value="Cytochrome_CBB3"/>
    <property type="match status" value="1"/>
</dbReference>